<proteinExistence type="predicted"/>
<protein>
    <submittedName>
        <fullName evidence="1">DUF4269 domain-containing protein</fullName>
    </submittedName>
</protein>
<dbReference type="EMBL" id="JBHLTP010000012">
    <property type="protein sequence ID" value="MFC0524955.1"/>
    <property type="molecule type" value="Genomic_DNA"/>
</dbReference>
<evidence type="ECO:0000313" key="1">
    <source>
        <dbReference type="EMBL" id="MFC0524955.1"/>
    </source>
</evidence>
<organism evidence="1 2">
    <name type="scientific">Pontibacillus salicampi</name>
    <dbReference type="NCBI Taxonomy" id="1449801"/>
    <lineage>
        <taxon>Bacteria</taxon>
        <taxon>Bacillati</taxon>
        <taxon>Bacillota</taxon>
        <taxon>Bacilli</taxon>
        <taxon>Bacillales</taxon>
        <taxon>Bacillaceae</taxon>
        <taxon>Pontibacillus</taxon>
    </lineage>
</organism>
<evidence type="ECO:0000313" key="2">
    <source>
        <dbReference type="Proteomes" id="UP001589836"/>
    </source>
</evidence>
<name>A0ABV6LRB8_9BACI</name>
<dbReference type="Pfam" id="PF14091">
    <property type="entry name" value="DUF4269"/>
    <property type="match status" value="1"/>
</dbReference>
<dbReference type="RefSeq" id="WP_377349560.1">
    <property type="nucleotide sequence ID" value="NZ_JBHLTP010000012.1"/>
</dbReference>
<reference evidence="1 2" key="1">
    <citation type="submission" date="2024-09" db="EMBL/GenBank/DDBJ databases">
        <authorList>
            <person name="Sun Q."/>
            <person name="Mori K."/>
        </authorList>
    </citation>
    <scope>NUCLEOTIDE SEQUENCE [LARGE SCALE GENOMIC DNA]</scope>
    <source>
        <strain evidence="1 2">NCAIM B.02529</strain>
    </source>
</reference>
<comment type="caution">
    <text evidence="1">The sequence shown here is derived from an EMBL/GenBank/DDBJ whole genome shotgun (WGS) entry which is preliminary data.</text>
</comment>
<gene>
    <name evidence="1" type="ORF">ACFFGV_15355</name>
</gene>
<dbReference type="Proteomes" id="UP001589836">
    <property type="component" value="Unassembled WGS sequence"/>
</dbReference>
<dbReference type="InterPro" id="IPR025365">
    <property type="entry name" value="DUF4269"/>
</dbReference>
<sequence length="180" mass="21003">MFDLFERMKIGNKKQRDAYTTIKELCIYDELSIYNPVLCGTIPIGIDLDNSDLDIVMDVKNLTFFEKKLDNLYGNKPGFTMKRTTIRGREVVKANFSSHNFDLELFGQDQSTYFQNAYLHMIIEYELLKDNPTLREKVIELKKQGYKTEPAFCKLLGIAGDPYEALIQYGIKERIIKLEY</sequence>
<accession>A0ABV6LRB8</accession>
<keyword evidence="2" id="KW-1185">Reference proteome</keyword>